<gene>
    <name evidence="4" type="ORF">RA178_01410</name>
</gene>
<dbReference type="Proteomes" id="UP001236800">
    <property type="component" value="Chromosome"/>
</dbReference>
<dbReference type="InterPro" id="IPR027385">
    <property type="entry name" value="Beta-barrel_OMP"/>
</dbReference>
<feature type="chain" id="PRO_5041297773" evidence="2">
    <location>
        <begin position="23"/>
        <end position="183"/>
    </location>
</feature>
<dbReference type="GO" id="GO:0019867">
    <property type="term" value="C:outer membrane"/>
    <property type="evidence" value="ECO:0007669"/>
    <property type="project" value="InterPro"/>
</dbReference>
<protein>
    <submittedName>
        <fullName evidence="4">Porin family protein</fullName>
    </submittedName>
</protein>
<dbReference type="RefSeq" id="WP_219251316.1">
    <property type="nucleotide sequence ID" value="NZ_CP132914.1"/>
</dbReference>
<dbReference type="EMBL" id="CP132914">
    <property type="protein sequence ID" value="WMB73310.1"/>
    <property type="molecule type" value="Genomic_DNA"/>
</dbReference>
<dbReference type="GeneID" id="301337801"/>
<keyword evidence="1 2" id="KW-0732">Signal</keyword>
<reference evidence="4" key="1">
    <citation type="submission" date="2023-08" db="EMBL/GenBank/DDBJ databases">
        <title>Complete genome sequence of Shewanella oncorhynchi Z-P2, a siderophore putrebactin-producing bacterium.</title>
        <authorList>
            <person name="Zhang Y."/>
        </authorList>
    </citation>
    <scope>NUCLEOTIDE SEQUENCE</scope>
    <source>
        <strain evidence="4">Z-P2</strain>
    </source>
</reference>
<sequence length="183" mass="19423">MKKLSIVAAALLSAFVATQVSAATDTTGFYVGGALNKVTVDVLDESESGTGFGVYGGYNFNEWFGLEANLFATGDLGDRDVDIGAGALSFTPKFTAQINDIFSAYAKVGIASMALVIDDGSDDEDFTGFGWTYGVGVNAAVTEHLNIRVSYDVTTGDLEADRHNSIDIDTDIKQFAVGLHYQF</sequence>
<dbReference type="InterPro" id="IPR006315">
    <property type="entry name" value="OM_autotransptr_brl_dom"/>
</dbReference>
<evidence type="ECO:0000256" key="1">
    <source>
        <dbReference type="ARBA" id="ARBA00022729"/>
    </source>
</evidence>
<dbReference type="NCBIfam" id="TIGR01414">
    <property type="entry name" value="autotrans_barl"/>
    <property type="match status" value="1"/>
</dbReference>
<dbReference type="Gene3D" id="2.40.160.20">
    <property type="match status" value="1"/>
</dbReference>
<accession>A0AA50KE18</accession>
<proteinExistence type="predicted"/>
<evidence type="ECO:0000313" key="4">
    <source>
        <dbReference type="EMBL" id="WMB73310.1"/>
    </source>
</evidence>
<dbReference type="AlphaFoldDB" id="A0AA50KE18"/>
<dbReference type="KEGG" id="sog:RA178_01410"/>
<evidence type="ECO:0000259" key="3">
    <source>
        <dbReference type="Pfam" id="PF13505"/>
    </source>
</evidence>
<organism evidence="4">
    <name type="scientific">Shewanella oncorhynchi</name>
    <dbReference type="NCBI Taxonomy" id="2726434"/>
    <lineage>
        <taxon>Bacteria</taxon>
        <taxon>Pseudomonadati</taxon>
        <taxon>Pseudomonadota</taxon>
        <taxon>Gammaproteobacteria</taxon>
        <taxon>Alteromonadales</taxon>
        <taxon>Shewanellaceae</taxon>
        <taxon>Shewanella</taxon>
    </lineage>
</organism>
<feature type="domain" description="Outer membrane protein beta-barrel" evidence="3">
    <location>
        <begin position="8"/>
        <end position="183"/>
    </location>
</feature>
<dbReference type="InterPro" id="IPR011250">
    <property type="entry name" value="OMP/PagP_B-barrel"/>
</dbReference>
<name>A0AA50KE18_9GAMM</name>
<dbReference type="SUPFAM" id="SSF56925">
    <property type="entry name" value="OMPA-like"/>
    <property type="match status" value="1"/>
</dbReference>
<feature type="signal peptide" evidence="2">
    <location>
        <begin position="1"/>
        <end position="22"/>
    </location>
</feature>
<evidence type="ECO:0000256" key="2">
    <source>
        <dbReference type="SAM" id="SignalP"/>
    </source>
</evidence>
<dbReference type="Pfam" id="PF13505">
    <property type="entry name" value="OMP_b-brl"/>
    <property type="match status" value="1"/>
</dbReference>